<evidence type="ECO:0000256" key="7">
    <source>
        <dbReference type="ARBA" id="ARBA00022946"/>
    </source>
</evidence>
<evidence type="ECO:0000256" key="8">
    <source>
        <dbReference type="ARBA" id="ARBA00023128"/>
    </source>
</evidence>
<dbReference type="FunFam" id="3.30.1330.30:FF:000035">
    <property type="entry name" value="TrmH family RNA methyltransferase"/>
    <property type="match status" value="1"/>
</dbReference>
<comment type="subcellular location">
    <subcellularLocation>
        <location evidence="1">Mitochondrion</location>
    </subcellularLocation>
</comment>
<evidence type="ECO:0000256" key="6">
    <source>
        <dbReference type="ARBA" id="ARBA00022691"/>
    </source>
</evidence>
<dbReference type="InterPro" id="IPR001537">
    <property type="entry name" value="SpoU_MeTrfase"/>
</dbReference>
<reference evidence="12" key="1">
    <citation type="submission" date="2021-12" db="EMBL/GenBank/DDBJ databases">
        <title>Convergent genome expansion in fungi linked to evolution of root-endophyte symbiosis.</title>
        <authorList>
            <consortium name="DOE Joint Genome Institute"/>
            <person name="Ke Y.-H."/>
            <person name="Bonito G."/>
            <person name="Liao H.-L."/>
            <person name="Looney B."/>
            <person name="Rojas-Flechas A."/>
            <person name="Nash J."/>
            <person name="Hameed K."/>
            <person name="Schadt C."/>
            <person name="Martin F."/>
            <person name="Crous P.W."/>
            <person name="Miettinen O."/>
            <person name="Magnuson J.K."/>
            <person name="Labbe J."/>
            <person name="Jacobson D."/>
            <person name="Doktycz M.J."/>
            <person name="Veneault-Fourrey C."/>
            <person name="Kuo A."/>
            <person name="Mondo S."/>
            <person name="Calhoun S."/>
            <person name="Riley R."/>
            <person name="Ohm R."/>
            <person name="LaButti K."/>
            <person name="Andreopoulos B."/>
            <person name="Pangilinan J."/>
            <person name="Nolan M."/>
            <person name="Tritt A."/>
            <person name="Clum A."/>
            <person name="Lipzen A."/>
            <person name="Daum C."/>
            <person name="Barry K."/>
            <person name="Grigoriev I.V."/>
            <person name="Vilgalys R."/>
        </authorList>
    </citation>
    <scope>NUCLEOTIDE SEQUENCE</scope>
    <source>
        <strain evidence="12">PMI_201</strain>
    </source>
</reference>
<keyword evidence="8" id="KW-0496">Mitochondrion</keyword>
<dbReference type="InterPro" id="IPR013123">
    <property type="entry name" value="SpoU_subst-bd"/>
</dbReference>
<evidence type="ECO:0000259" key="11">
    <source>
        <dbReference type="SMART" id="SM00967"/>
    </source>
</evidence>
<evidence type="ECO:0000256" key="4">
    <source>
        <dbReference type="ARBA" id="ARBA00022603"/>
    </source>
</evidence>
<keyword evidence="7" id="KW-0809">Transit peptide</keyword>
<dbReference type="AlphaFoldDB" id="A0AAD4KWT5"/>
<evidence type="ECO:0000313" key="12">
    <source>
        <dbReference type="EMBL" id="KAH8701919.1"/>
    </source>
</evidence>
<name>A0AAD4KWT5_9EURO</name>
<keyword evidence="6" id="KW-0949">S-adenosyl-L-methionine</keyword>
<evidence type="ECO:0000256" key="9">
    <source>
        <dbReference type="ARBA" id="ARBA00034881"/>
    </source>
</evidence>
<dbReference type="SMART" id="SM00967">
    <property type="entry name" value="SpoU_sub_bind"/>
    <property type="match status" value="1"/>
</dbReference>
<feature type="domain" description="RNA 2-O ribose methyltransferase substrate binding" evidence="11">
    <location>
        <begin position="232"/>
        <end position="314"/>
    </location>
</feature>
<dbReference type="InterPro" id="IPR047261">
    <property type="entry name" value="MRM1_MeTrfase_dom"/>
</dbReference>
<comment type="similarity">
    <text evidence="2">Belongs to the class IV-like SAM-binding methyltransferase superfamily. RNA methyltransferase TrmH family.</text>
</comment>
<dbReference type="GO" id="GO:0005739">
    <property type="term" value="C:mitochondrion"/>
    <property type="evidence" value="ECO:0007669"/>
    <property type="project" value="UniProtKB-SubCell"/>
</dbReference>
<dbReference type="Proteomes" id="UP001201262">
    <property type="component" value="Unassembled WGS sequence"/>
</dbReference>
<sequence>MIAYRQRSLQICENLTGGLGVIAPRTTIRYASLTSAIERGKRKSERFETSREGNRRSRYGDKDFSKSSSGGDSRRPRVYESSREGNRRSRYEGGEDEDHTRHSFNDKKAARLHKYSRPRSTGGFLSGFTQLRDTQGPVQFDEDEFIRTGKVQQIKKLAYPSTPISKEPKKPISGLGRPATNEPRWMGRSGEYTVSKRKVGKDHIPSSGVPERVKEHVKVPSAIPYTTPASEFLYGTSSVEAALRCTRRQIHKLYIYQRPDEDLTPEKVTMRKMALARGITVKMAFAEWDRILDRMSGGRPHNGCVLEVSPLPQLPVVCLDAAPAPAENHFNVSLGRQSQEEASLNGSSGQVSRVSRFDESAKSRFPFLLFIDGILDPGNLGAIIRSAYYLGVDAIVLAGRNSAPMSPVTIKASAGAAENMAILKTTNEHDFIRLSRQNGWRFLAADSPDNVAQDAGRMLVVDRAAGSNTPDLLMQAPTVLMLGNEGTGLLPRIKAQADGLISIPGARFRPDLGISDAARVDSLNVSVAAALLMEMLMRAPLQVTDLPVQDVQEVPGAVEASSETETEKPSNSFEFN</sequence>
<dbReference type="Gene3D" id="3.30.1330.30">
    <property type="match status" value="1"/>
</dbReference>
<gene>
    <name evidence="12" type="ORF">BGW36DRAFT_424215</name>
</gene>
<dbReference type="PANTHER" id="PTHR46103:SF1">
    <property type="entry name" value="RRNA METHYLTRANSFERASE 1, MITOCHONDRIAL"/>
    <property type="match status" value="1"/>
</dbReference>
<dbReference type="GeneID" id="70250220"/>
<keyword evidence="5" id="KW-0808">Transferase</keyword>
<dbReference type="SUPFAM" id="SSF55315">
    <property type="entry name" value="L30e-like"/>
    <property type="match status" value="1"/>
</dbReference>
<evidence type="ECO:0000256" key="3">
    <source>
        <dbReference type="ARBA" id="ARBA00022552"/>
    </source>
</evidence>
<dbReference type="Pfam" id="PF00588">
    <property type="entry name" value="SpoU_methylase"/>
    <property type="match status" value="1"/>
</dbReference>
<dbReference type="Pfam" id="PF08032">
    <property type="entry name" value="SpoU_sub_bind"/>
    <property type="match status" value="1"/>
</dbReference>
<dbReference type="InterPro" id="IPR029064">
    <property type="entry name" value="Ribosomal_eL30-like_sf"/>
</dbReference>
<organism evidence="12 13">
    <name type="scientific">Talaromyces proteolyticus</name>
    <dbReference type="NCBI Taxonomy" id="1131652"/>
    <lineage>
        <taxon>Eukaryota</taxon>
        <taxon>Fungi</taxon>
        <taxon>Dikarya</taxon>
        <taxon>Ascomycota</taxon>
        <taxon>Pezizomycotina</taxon>
        <taxon>Eurotiomycetes</taxon>
        <taxon>Eurotiomycetidae</taxon>
        <taxon>Eurotiales</taxon>
        <taxon>Trichocomaceae</taxon>
        <taxon>Talaromyces</taxon>
        <taxon>Talaromyces sect. Bacilispori</taxon>
    </lineage>
</organism>
<evidence type="ECO:0000256" key="2">
    <source>
        <dbReference type="ARBA" id="ARBA00007228"/>
    </source>
</evidence>
<feature type="region of interest" description="Disordered" evidence="10">
    <location>
        <begin position="555"/>
        <end position="576"/>
    </location>
</feature>
<evidence type="ECO:0000256" key="1">
    <source>
        <dbReference type="ARBA" id="ARBA00004173"/>
    </source>
</evidence>
<keyword evidence="4 12" id="KW-0489">Methyltransferase</keyword>
<dbReference type="Gene3D" id="3.40.1280.10">
    <property type="match status" value="1"/>
</dbReference>
<feature type="region of interest" description="Disordered" evidence="10">
    <location>
        <begin position="162"/>
        <end position="187"/>
    </location>
</feature>
<dbReference type="InterPro" id="IPR047182">
    <property type="entry name" value="MRM1"/>
</dbReference>
<feature type="region of interest" description="Disordered" evidence="10">
    <location>
        <begin position="39"/>
        <end position="130"/>
    </location>
</feature>
<comment type="caution">
    <text evidence="12">The sequence shown here is derived from an EMBL/GenBank/DDBJ whole genome shotgun (WGS) entry which is preliminary data.</text>
</comment>
<dbReference type="SUPFAM" id="SSF75217">
    <property type="entry name" value="alpha/beta knot"/>
    <property type="match status" value="1"/>
</dbReference>
<evidence type="ECO:0000256" key="5">
    <source>
        <dbReference type="ARBA" id="ARBA00022679"/>
    </source>
</evidence>
<dbReference type="GO" id="GO:0016435">
    <property type="term" value="F:rRNA (guanine) methyltransferase activity"/>
    <property type="evidence" value="ECO:0007669"/>
    <property type="project" value="TreeGrafter"/>
</dbReference>
<feature type="compositionally biased region" description="Basic and acidic residues" evidence="10">
    <location>
        <begin position="72"/>
        <end position="109"/>
    </location>
</feature>
<dbReference type="EMBL" id="JAJTJA010000003">
    <property type="protein sequence ID" value="KAH8701919.1"/>
    <property type="molecule type" value="Genomic_DNA"/>
</dbReference>
<feature type="compositionally biased region" description="Basic and acidic residues" evidence="10">
    <location>
        <begin position="45"/>
        <end position="65"/>
    </location>
</feature>
<proteinExistence type="inferred from homology"/>
<dbReference type="RefSeq" id="XP_046075295.1">
    <property type="nucleotide sequence ID" value="XM_046219933.1"/>
</dbReference>
<protein>
    <recommendedName>
        <fullName evidence="9">rRNA methyltransferase 1, mitochondrial</fullName>
    </recommendedName>
</protein>
<evidence type="ECO:0000256" key="10">
    <source>
        <dbReference type="SAM" id="MobiDB-lite"/>
    </source>
</evidence>
<dbReference type="CDD" id="cd18105">
    <property type="entry name" value="SpoU-like_MRM1"/>
    <property type="match status" value="1"/>
</dbReference>
<dbReference type="GO" id="GO:0003723">
    <property type="term" value="F:RNA binding"/>
    <property type="evidence" value="ECO:0007669"/>
    <property type="project" value="InterPro"/>
</dbReference>
<dbReference type="InterPro" id="IPR029028">
    <property type="entry name" value="Alpha/beta_knot_MTases"/>
</dbReference>
<dbReference type="InterPro" id="IPR029026">
    <property type="entry name" value="tRNA_m1G_MTases_N"/>
</dbReference>
<keyword evidence="3" id="KW-0698">rRNA processing</keyword>
<evidence type="ECO:0000313" key="13">
    <source>
        <dbReference type="Proteomes" id="UP001201262"/>
    </source>
</evidence>
<keyword evidence="13" id="KW-1185">Reference proteome</keyword>
<accession>A0AAD4KWT5</accession>
<dbReference type="PANTHER" id="PTHR46103">
    <property type="entry name" value="RRNA METHYLTRANSFERASE 1, MITOCHONDRIAL"/>
    <property type="match status" value="1"/>
</dbReference>